<dbReference type="PANTHER" id="PTHR31118:SF12">
    <property type="entry name" value="CYCLASE-LIKE PROTEIN 2"/>
    <property type="match status" value="1"/>
</dbReference>
<proteinExistence type="predicted"/>
<comment type="caution">
    <text evidence="1">The sequence shown here is derived from an EMBL/GenBank/DDBJ whole genome shotgun (WGS) entry which is preliminary data.</text>
</comment>
<protein>
    <submittedName>
        <fullName evidence="1">Arylformamidase</fullName>
        <ecNumber evidence="1">3.5.1.9</ecNumber>
    </submittedName>
</protein>
<evidence type="ECO:0000313" key="2">
    <source>
        <dbReference type="Proteomes" id="UP001232755"/>
    </source>
</evidence>
<dbReference type="EMBL" id="JAUSYP010000001">
    <property type="protein sequence ID" value="MDQ0745982.1"/>
    <property type="molecule type" value="Genomic_DNA"/>
</dbReference>
<sequence>MRTTTAGQDPTTVRALGEVLAGARLVDLSRTLEEGMPTYPTHAKYFQNRWLSMGDVARMNQLVLGEHTGTHVDSPCHFPIQGPHADVSVGQLPLTALTGRCATVTLDPPPGPDEMVGPRPLRDWEEHNGPLRAGDIVLLDFQWARTRWGLHEEGFAHLENWPGIARETAELLRERSVRAVGTDCVSLDSGDGGRGELPAHYVLLSAGVLIIENLANLDRLPPLSFFLAFPLRIARGTGSPLRAVAVVDGAPR</sequence>
<dbReference type="InterPro" id="IPR007325">
    <property type="entry name" value="KFase/CYL"/>
</dbReference>
<dbReference type="EC" id="3.5.1.9" evidence="1"/>
<organism evidence="1 2">
    <name type="scientific">Streptomyces africanus</name>
    <dbReference type="NCBI Taxonomy" id="231024"/>
    <lineage>
        <taxon>Bacteria</taxon>
        <taxon>Bacillati</taxon>
        <taxon>Actinomycetota</taxon>
        <taxon>Actinomycetes</taxon>
        <taxon>Kitasatosporales</taxon>
        <taxon>Streptomycetaceae</taxon>
        <taxon>Streptomyces</taxon>
    </lineage>
</organism>
<dbReference type="Pfam" id="PF04199">
    <property type="entry name" value="Cyclase"/>
    <property type="match status" value="1"/>
</dbReference>
<dbReference type="GO" id="GO:0004061">
    <property type="term" value="F:arylformamidase activity"/>
    <property type="evidence" value="ECO:0007669"/>
    <property type="project" value="UniProtKB-EC"/>
</dbReference>
<evidence type="ECO:0000313" key="1">
    <source>
        <dbReference type="EMBL" id="MDQ0745982.1"/>
    </source>
</evidence>
<reference evidence="1 2" key="1">
    <citation type="submission" date="2023-07" db="EMBL/GenBank/DDBJ databases">
        <title>Comparative genomics of wheat-associated soil bacteria to identify genetic determinants of phenazine resistance.</title>
        <authorList>
            <person name="Mouncey N."/>
        </authorList>
    </citation>
    <scope>NUCLEOTIDE SEQUENCE [LARGE SCALE GENOMIC DNA]</scope>
    <source>
        <strain evidence="1 2">B3I12</strain>
    </source>
</reference>
<keyword evidence="1" id="KW-0378">Hydrolase</keyword>
<accession>A0ABU0QF32</accession>
<dbReference type="Proteomes" id="UP001232755">
    <property type="component" value="Unassembled WGS sequence"/>
</dbReference>
<gene>
    <name evidence="1" type="ORF">QF034_000213</name>
</gene>
<keyword evidence="2" id="KW-1185">Reference proteome</keyword>
<dbReference type="SUPFAM" id="SSF102198">
    <property type="entry name" value="Putative cyclase"/>
    <property type="match status" value="1"/>
</dbReference>
<dbReference type="RefSeq" id="WP_307173095.1">
    <property type="nucleotide sequence ID" value="NZ_JAUSYP010000001.1"/>
</dbReference>
<dbReference type="Gene3D" id="3.50.30.50">
    <property type="entry name" value="Putative cyclase"/>
    <property type="match status" value="1"/>
</dbReference>
<dbReference type="InterPro" id="IPR037175">
    <property type="entry name" value="KFase_sf"/>
</dbReference>
<name>A0ABU0QF32_9ACTN</name>
<dbReference type="PANTHER" id="PTHR31118">
    <property type="entry name" value="CYCLASE-LIKE PROTEIN 2"/>
    <property type="match status" value="1"/>
</dbReference>